<comment type="similarity">
    <text evidence="3 10 13">Belongs to the IPP transferase family.</text>
</comment>
<keyword evidence="8 10" id="KW-0460">Magnesium</keyword>
<keyword evidence="6 10" id="KW-0547">Nucleotide-binding</keyword>
<evidence type="ECO:0000313" key="15">
    <source>
        <dbReference type="Proteomes" id="UP000018458"/>
    </source>
</evidence>
<dbReference type="HOGENOM" id="CLU_032616_0_0_6"/>
<evidence type="ECO:0000256" key="2">
    <source>
        <dbReference type="ARBA" id="ARBA00003213"/>
    </source>
</evidence>
<sequence length="313" mass="35068">MPDFDALVILGPTASGKSALALKVAEHVKCEIISLDSALVYKDMDIGTAKPTKEELSLVPHYLISIIDPKDSYSAAQFRTDCIRLVGEIKARGNLPIICGGTMMYYKALVEGLSSLPETDPLVRDKVAKQAEIYGWPYMHAKLETIDPPLFAKLAPNDKQRISRALEVYEMTGKALSSFYAAKKDACPFSLCEFVILPDNDRKALRNGIRARFEKMLNLGLIDEVKKLKDRGDLSLDMPSMRSVGYRQVWEYLDGVYDYDTMIEKAVIATARLAKHQMTWLRGGLKSENRTVLDYKDPNNLQKILNKVGNLQA</sequence>
<dbReference type="Pfam" id="PF01715">
    <property type="entry name" value="IPPT"/>
    <property type="match status" value="1"/>
</dbReference>
<evidence type="ECO:0000256" key="11">
    <source>
        <dbReference type="RuleBase" id="RU003783"/>
    </source>
</evidence>
<dbReference type="Gene3D" id="3.40.50.300">
    <property type="entry name" value="P-loop containing nucleotide triphosphate hydrolases"/>
    <property type="match status" value="1"/>
</dbReference>
<evidence type="ECO:0000256" key="5">
    <source>
        <dbReference type="ARBA" id="ARBA00022694"/>
    </source>
</evidence>
<evidence type="ECO:0000256" key="3">
    <source>
        <dbReference type="ARBA" id="ARBA00005842"/>
    </source>
</evidence>
<evidence type="ECO:0000256" key="4">
    <source>
        <dbReference type="ARBA" id="ARBA00022679"/>
    </source>
</evidence>
<dbReference type="FunFam" id="1.10.20.140:FF:000001">
    <property type="entry name" value="tRNA dimethylallyltransferase"/>
    <property type="match status" value="1"/>
</dbReference>
<name>E8LK02_SUCHY</name>
<comment type="cofactor">
    <cofactor evidence="1 10">
        <name>Mg(2+)</name>
        <dbReference type="ChEBI" id="CHEBI:18420"/>
    </cofactor>
</comment>
<dbReference type="SUPFAM" id="SSF52540">
    <property type="entry name" value="P-loop containing nucleoside triphosphate hydrolases"/>
    <property type="match status" value="1"/>
</dbReference>
<keyword evidence="4 10" id="KW-0808">Transferase</keyword>
<dbReference type="GO" id="GO:0052381">
    <property type="term" value="F:tRNA dimethylallyltransferase activity"/>
    <property type="evidence" value="ECO:0007669"/>
    <property type="project" value="UniProtKB-UniRule"/>
</dbReference>
<dbReference type="InterPro" id="IPR018022">
    <property type="entry name" value="IPT"/>
</dbReference>
<feature type="binding site" evidence="10">
    <location>
        <begin position="13"/>
        <end position="18"/>
    </location>
    <ligand>
        <name>substrate</name>
    </ligand>
</feature>
<comment type="function">
    <text evidence="2 10 12">Catalyzes the transfer of a dimethylallyl group onto the adenine at position 37 in tRNAs that read codons beginning with uridine, leading to the formation of N6-(dimethylallyl)adenosine (i(6)A).</text>
</comment>
<evidence type="ECO:0000256" key="8">
    <source>
        <dbReference type="ARBA" id="ARBA00022842"/>
    </source>
</evidence>
<feature type="site" description="Interaction with substrate tRNA" evidence="10">
    <location>
        <position position="102"/>
    </location>
</feature>
<keyword evidence="7 10" id="KW-0067">ATP-binding</keyword>
<dbReference type="InterPro" id="IPR039657">
    <property type="entry name" value="Dimethylallyltransferase"/>
</dbReference>
<dbReference type="PANTHER" id="PTHR11088:SF60">
    <property type="entry name" value="TRNA DIMETHYLALLYLTRANSFERASE"/>
    <property type="match status" value="1"/>
</dbReference>
<proteinExistence type="inferred from homology"/>
<comment type="caution">
    <text evidence="10">Lacks conserved residue(s) required for the propagation of feature annotation.</text>
</comment>
<dbReference type="AlphaFoldDB" id="E8LK02"/>
<comment type="subunit">
    <text evidence="10">Monomer.</text>
</comment>
<feature type="site" description="Interaction with substrate tRNA" evidence="10">
    <location>
        <position position="124"/>
    </location>
</feature>
<keyword evidence="5 10" id="KW-0819">tRNA processing</keyword>
<organism evidence="14 15">
    <name type="scientific">Succinatimonas hippei (strain DSM 22608 / JCM 16073 / KCTC 15190 / YIT 12066)</name>
    <dbReference type="NCBI Taxonomy" id="762983"/>
    <lineage>
        <taxon>Bacteria</taxon>
        <taxon>Pseudomonadati</taxon>
        <taxon>Pseudomonadota</taxon>
        <taxon>Gammaproteobacteria</taxon>
        <taxon>Aeromonadales</taxon>
        <taxon>Succinivibrionaceae</taxon>
        <taxon>Succinatimonas</taxon>
    </lineage>
</organism>
<dbReference type="GO" id="GO:0005524">
    <property type="term" value="F:ATP binding"/>
    <property type="evidence" value="ECO:0007669"/>
    <property type="project" value="UniProtKB-UniRule"/>
</dbReference>
<keyword evidence="15" id="KW-1185">Reference proteome</keyword>
<dbReference type="GO" id="GO:0006400">
    <property type="term" value="P:tRNA modification"/>
    <property type="evidence" value="ECO:0007669"/>
    <property type="project" value="TreeGrafter"/>
</dbReference>
<dbReference type="NCBIfam" id="TIGR00174">
    <property type="entry name" value="miaA"/>
    <property type="match status" value="1"/>
</dbReference>
<dbReference type="RefSeq" id="WP_009143240.1">
    <property type="nucleotide sequence ID" value="NZ_GL830988.1"/>
</dbReference>
<feature type="region of interest" description="Interaction with substrate tRNA" evidence="10">
    <location>
        <begin position="160"/>
        <end position="164"/>
    </location>
</feature>
<evidence type="ECO:0000256" key="7">
    <source>
        <dbReference type="ARBA" id="ARBA00022840"/>
    </source>
</evidence>
<protein>
    <recommendedName>
        <fullName evidence="10">tRNA dimethylallyltransferase</fullName>
        <ecNumber evidence="10">2.5.1.75</ecNumber>
    </recommendedName>
    <alternativeName>
        <fullName evidence="10">Dimethylallyl diphosphate:tRNA dimethylallyltransferase</fullName>
        <shortName evidence="10">DMAPP:tRNA dimethylallyltransferase</shortName>
        <shortName evidence="10">DMATase</shortName>
    </alternativeName>
    <alternativeName>
        <fullName evidence="10">Isopentenyl-diphosphate:tRNA isopentenyltransferase</fullName>
        <shortName evidence="10">IPP transferase</shortName>
        <shortName evidence="10">IPPT</shortName>
        <shortName evidence="10">IPTase</shortName>
    </alternativeName>
</protein>
<dbReference type="STRING" id="762983.HMPREF9444_01039"/>
<dbReference type="OrthoDB" id="9776390at2"/>
<evidence type="ECO:0000256" key="9">
    <source>
        <dbReference type="ARBA" id="ARBA00049563"/>
    </source>
</evidence>
<reference evidence="14 15" key="1">
    <citation type="submission" date="2011-01" db="EMBL/GenBank/DDBJ databases">
        <authorList>
            <person name="Weinstock G."/>
            <person name="Sodergren E."/>
            <person name="Clifton S."/>
            <person name="Fulton L."/>
            <person name="Fulton B."/>
            <person name="Courtney L."/>
            <person name="Fronick C."/>
            <person name="Harrison M."/>
            <person name="Strong C."/>
            <person name="Farmer C."/>
            <person name="Delahaunty K."/>
            <person name="Markovic C."/>
            <person name="Hall O."/>
            <person name="Minx P."/>
            <person name="Tomlinson C."/>
            <person name="Mitreva M."/>
            <person name="Hou S."/>
            <person name="Chen J."/>
            <person name="Wollam A."/>
            <person name="Pepin K.H."/>
            <person name="Johnson M."/>
            <person name="Bhonagiri V."/>
            <person name="Zhang X."/>
            <person name="Suruliraj S."/>
            <person name="Warren W."/>
            <person name="Chinwalla A."/>
            <person name="Mardis E.R."/>
            <person name="Wilson R.K."/>
        </authorList>
    </citation>
    <scope>NUCLEOTIDE SEQUENCE [LARGE SCALE GENOMIC DNA]</scope>
    <source>
        <strain evidence="15">DSM 22608 / JCM 16073 / KCTC 15190 / YIT 12066</strain>
    </source>
</reference>
<dbReference type="Proteomes" id="UP000018458">
    <property type="component" value="Unassembled WGS sequence"/>
</dbReference>
<dbReference type="Gene3D" id="1.10.20.140">
    <property type="match status" value="1"/>
</dbReference>
<accession>E8LK02</accession>
<comment type="caution">
    <text evidence="14">The sequence shown here is derived from an EMBL/GenBank/DDBJ whole genome shotgun (WGS) entry which is preliminary data.</text>
</comment>
<evidence type="ECO:0000256" key="13">
    <source>
        <dbReference type="RuleBase" id="RU003785"/>
    </source>
</evidence>
<evidence type="ECO:0000256" key="10">
    <source>
        <dbReference type="HAMAP-Rule" id="MF_00185"/>
    </source>
</evidence>
<evidence type="ECO:0000256" key="6">
    <source>
        <dbReference type="ARBA" id="ARBA00022741"/>
    </source>
</evidence>
<comment type="catalytic activity">
    <reaction evidence="9 10 11">
        <text>adenosine(37) in tRNA + dimethylallyl diphosphate = N(6)-dimethylallyladenosine(37) in tRNA + diphosphate</text>
        <dbReference type="Rhea" id="RHEA:26482"/>
        <dbReference type="Rhea" id="RHEA-COMP:10162"/>
        <dbReference type="Rhea" id="RHEA-COMP:10375"/>
        <dbReference type="ChEBI" id="CHEBI:33019"/>
        <dbReference type="ChEBI" id="CHEBI:57623"/>
        <dbReference type="ChEBI" id="CHEBI:74411"/>
        <dbReference type="ChEBI" id="CHEBI:74415"/>
        <dbReference type="EC" id="2.5.1.75"/>
    </reaction>
</comment>
<dbReference type="InterPro" id="IPR027417">
    <property type="entry name" value="P-loop_NTPase"/>
</dbReference>
<evidence type="ECO:0000256" key="12">
    <source>
        <dbReference type="RuleBase" id="RU003784"/>
    </source>
</evidence>
<evidence type="ECO:0000256" key="1">
    <source>
        <dbReference type="ARBA" id="ARBA00001946"/>
    </source>
</evidence>
<dbReference type="EMBL" id="AEVO01000051">
    <property type="protein sequence ID" value="EFY07118.1"/>
    <property type="molecule type" value="Genomic_DNA"/>
</dbReference>
<dbReference type="EC" id="2.5.1.75" evidence="10"/>
<dbReference type="HAMAP" id="MF_00185">
    <property type="entry name" value="IPP_trans"/>
    <property type="match status" value="1"/>
</dbReference>
<feature type="region of interest" description="Interaction with substrate tRNA" evidence="10">
    <location>
        <begin position="36"/>
        <end position="39"/>
    </location>
</feature>
<gene>
    <name evidence="10 14" type="primary">miaA</name>
    <name evidence="14" type="ORF">HMPREF9444_01039</name>
</gene>
<evidence type="ECO:0000313" key="14">
    <source>
        <dbReference type="EMBL" id="EFY07118.1"/>
    </source>
</evidence>
<dbReference type="eggNOG" id="COG0324">
    <property type="taxonomic scope" value="Bacteria"/>
</dbReference>
<dbReference type="PANTHER" id="PTHR11088">
    <property type="entry name" value="TRNA DIMETHYLALLYLTRANSFERASE"/>
    <property type="match status" value="1"/>
</dbReference>
<feature type="binding site" evidence="10">
    <location>
        <begin position="11"/>
        <end position="18"/>
    </location>
    <ligand>
        <name>ATP</name>
        <dbReference type="ChEBI" id="CHEBI:30616"/>
    </ligand>
</feature>